<organism evidence="2 3">
    <name type="scientific">Popillia japonica</name>
    <name type="common">Japanese beetle</name>
    <dbReference type="NCBI Taxonomy" id="7064"/>
    <lineage>
        <taxon>Eukaryota</taxon>
        <taxon>Metazoa</taxon>
        <taxon>Ecdysozoa</taxon>
        <taxon>Arthropoda</taxon>
        <taxon>Hexapoda</taxon>
        <taxon>Insecta</taxon>
        <taxon>Pterygota</taxon>
        <taxon>Neoptera</taxon>
        <taxon>Endopterygota</taxon>
        <taxon>Coleoptera</taxon>
        <taxon>Polyphaga</taxon>
        <taxon>Scarabaeiformia</taxon>
        <taxon>Scarabaeidae</taxon>
        <taxon>Rutelinae</taxon>
        <taxon>Popillia</taxon>
    </lineage>
</organism>
<sequence>MADARNNKRKSEDNKIPSNVTKEDNLKLHLRKKQDSDEIQRIENNANMTVNENSDKSSSVETDVENAVNHERVVVRERQSNTIWSDLDEI</sequence>
<protein>
    <submittedName>
        <fullName evidence="2">Uncharacterized protein</fullName>
    </submittedName>
</protein>
<proteinExistence type="predicted"/>
<name>A0AAW1JG97_POPJA</name>
<keyword evidence="3" id="KW-1185">Reference proteome</keyword>
<evidence type="ECO:0000313" key="2">
    <source>
        <dbReference type="EMBL" id="KAK9702511.1"/>
    </source>
</evidence>
<dbReference type="AlphaFoldDB" id="A0AAW1JG97"/>
<dbReference type="EMBL" id="JASPKY010000390">
    <property type="protein sequence ID" value="KAK9702511.1"/>
    <property type="molecule type" value="Genomic_DNA"/>
</dbReference>
<evidence type="ECO:0000256" key="1">
    <source>
        <dbReference type="SAM" id="MobiDB-lite"/>
    </source>
</evidence>
<comment type="caution">
    <text evidence="2">The sequence shown here is derived from an EMBL/GenBank/DDBJ whole genome shotgun (WGS) entry which is preliminary data.</text>
</comment>
<accession>A0AAW1JG97</accession>
<gene>
    <name evidence="2" type="ORF">QE152_g29918</name>
</gene>
<reference evidence="2 3" key="1">
    <citation type="journal article" date="2024" name="BMC Genomics">
        <title>De novo assembly and annotation of Popillia japonica's genome with initial clues to its potential as an invasive pest.</title>
        <authorList>
            <person name="Cucini C."/>
            <person name="Boschi S."/>
            <person name="Funari R."/>
            <person name="Cardaioli E."/>
            <person name="Iannotti N."/>
            <person name="Marturano G."/>
            <person name="Paoli F."/>
            <person name="Bruttini M."/>
            <person name="Carapelli A."/>
            <person name="Frati F."/>
            <person name="Nardi F."/>
        </authorList>
    </citation>
    <scope>NUCLEOTIDE SEQUENCE [LARGE SCALE GENOMIC DNA]</scope>
    <source>
        <strain evidence="2">DMR45628</strain>
    </source>
</reference>
<evidence type="ECO:0000313" key="3">
    <source>
        <dbReference type="Proteomes" id="UP001458880"/>
    </source>
</evidence>
<dbReference type="Proteomes" id="UP001458880">
    <property type="component" value="Unassembled WGS sequence"/>
</dbReference>
<feature type="region of interest" description="Disordered" evidence="1">
    <location>
        <begin position="1"/>
        <end position="33"/>
    </location>
</feature>